<reference evidence="2" key="1">
    <citation type="submission" date="2020-05" db="EMBL/GenBank/DDBJ databases">
        <authorList>
            <person name="Delgado-Blas J."/>
        </authorList>
    </citation>
    <scope>NUCLEOTIDE SEQUENCE</scope>
    <source>
        <strain evidence="2">BB1459</strain>
        <strain evidence="3">BB1480</strain>
    </source>
</reference>
<name>A0A9N8GW06_9ENTR</name>
<organism evidence="2 4">
    <name type="scientific">Citrobacter werkmanii</name>
    <dbReference type="NCBI Taxonomy" id="67827"/>
    <lineage>
        <taxon>Bacteria</taxon>
        <taxon>Pseudomonadati</taxon>
        <taxon>Pseudomonadota</taxon>
        <taxon>Gammaproteobacteria</taxon>
        <taxon>Enterobacterales</taxon>
        <taxon>Enterobacteriaceae</taxon>
        <taxon>Citrobacter</taxon>
        <taxon>Citrobacter freundii complex</taxon>
    </lineage>
</organism>
<evidence type="ECO:0000313" key="4">
    <source>
        <dbReference type="Proteomes" id="UP000834503"/>
    </source>
</evidence>
<dbReference type="InterPro" id="IPR054665">
    <property type="entry name" value="ZirU-like_dom"/>
</dbReference>
<evidence type="ECO:0000313" key="3">
    <source>
        <dbReference type="EMBL" id="CAC9211850.1"/>
    </source>
</evidence>
<keyword evidence="5" id="KW-1185">Reference proteome</keyword>
<comment type="caution">
    <text evidence="2">The sequence shown here is derived from an EMBL/GenBank/DDBJ whole genome shotgun (WGS) entry which is preliminary data.</text>
</comment>
<feature type="chain" id="PRO_5040371700" evidence="1">
    <location>
        <begin position="24"/>
        <end position="279"/>
    </location>
</feature>
<feature type="signal peptide" evidence="1">
    <location>
        <begin position="1"/>
        <end position="23"/>
    </location>
</feature>
<evidence type="ECO:0000313" key="5">
    <source>
        <dbReference type="Proteomes" id="UP000837205"/>
    </source>
</evidence>
<dbReference type="EMBL" id="CAIIUA010000001">
    <property type="protein sequence ID" value="CAC9211850.1"/>
    <property type="molecule type" value="Genomic_DNA"/>
</dbReference>
<dbReference type="NCBIfam" id="NF040485">
    <property type="entry name" value="ZirU_fam"/>
    <property type="match status" value="1"/>
</dbReference>
<dbReference type="EMBL" id="CAHPQX010000012">
    <property type="protein sequence ID" value="CAB5560244.1"/>
    <property type="molecule type" value="Genomic_DNA"/>
</dbReference>
<protein>
    <submittedName>
        <fullName evidence="2">Uncharacterized protein</fullName>
    </submittedName>
</protein>
<accession>A0A9N8GW06</accession>
<sequence length="279" mass="29608">MHLKKTLLAISVLTSMVSLNTMAAPRANSLISDATIAAVGHRPVATTQDKKLSVTGTLLTGETLRITDVFFTDPDAGDEAKLDLASMAADIEWFIVDNESTALTTAIGKGLTFTIPGTATGKKIKVRYRILTDKKTTLPFEAMDQTIVLLTTTTSGVEGPGSSDGTIAGKLTSVVLKTEGTPTIDLNGTTTEGTPIVGKKITAELTCPAAVDAKACTPDSYNFKWQIADNGSNSWTDFTPVGGDAHEHVVQGNQQNKLFRVEVSPKVTTPPASKERTRR</sequence>
<evidence type="ECO:0000256" key="1">
    <source>
        <dbReference type="SAM" id="SignalP"/>
    </source>
</evidence>
<dbReference type="Proteomes" id="UP000834503">
    <property type="component" value="Unassembled WGS sequence"/>
</dbReference>
<dbReference type="AlphaFoldDB" id="A0A9N8GW06"/>
<gene>
    <name evidence="2" type="ORF">GHA_02903</name>
    <name evidence="3" type="ORF">TML_03026</name>
</gene>
<dbReference type="RefSeq" id="WP_069325364.1">
    <property type="nucleotide sequence ID" value="NZ_CAHPQT010000009.1"/>
</dbReference>
<keyword evidence="1" id="KW-0732">Signal</keyword>
<evidence type="ECO:0000313" key="2">
    <source>
        <dbReference type="EMBL" id="CAB5560244.1"/>
    </source>
</evidence>
<proteinExistence type="predicted"/>
<dbReference type="Proteomes" id="UP000837205">
    <property type="component" value="Unassembled WGS sequence"/>
</dbReference>